<comment type="caution">
    <text evidence="2">The sequence shown here is derived from an EMBL/GenBank/DDBJ whole genome shotgun (WGS) entry which is preliminary data.</text>
</comment>
<feature type="compositionally biased region" description="Low complexity" evidence="1">
    <location>
        <begin position="1"/>
        <end position="12"/>
    </location>
</feature>
<name>A0A2B7XDQ1_9EURO</name>
<dbReference type="EMBL" id="PDNC01000019">
    <property type="protein sequence ID" value="PGH06778.1"/>
    <property type="molecule type" value="Genomic_DNA"/>
</dbReference>
<protein>
    <submittedName>
        <fullName evidence="2">Uncharacterized protein</fullName>
    </submittedName>
</protein>
<accession>A0A2B7XDQ1</accession>
<proteinExistence type="predicted"/>
<keyword evidence="3" id="KW-1185">Reference proteome</keyword>
<feature type="compositionally biased region" description="Low complexity" evidence="1">
    <location>
        <begin position="34"/>
        <end position="46"/>
    </location>
</feature>
<evidence type="ECO:0000313" key="2">
    <source>
        <dbReference type="EMBL" id="PGH06778.1"/>
    </source>
</evidence>
<reference evidence="2 3" key="1">
    <citation type="submission" date="2017-10" db="EMBL/GenBank/DDBJ databases">
        <title>Comparative genomics in systemic dimorphic fungi from Ajellomycetaceae.</title>
        <authorList>
            <person name="Munoz J.F."/>
            <person name="Mcewen J.G."/>
            <person name="Clay O.K."/>
            <person name="Cuomo C.A."/>
        </authorList>
    </citation>
    <scope>NUCLEOTIDE SEQUENCE [LARGE SCALE GENOMIC DNA]</scope>
    <source>
        <strain evidence="2 3">UAMH130</strain>
    </source>
</reference>
<gene>
    <name evidence="2" type="ORF">GX51_02219</name>
</gene>
<evidence type="ECO:0000256" key="1">
    <source>
        <dbReference type="SAM" id="MobiDB-lite"/>
    </source>
</evidence>
<feature type="compositionally biased region" description="Pro residues" evidence="1">
    <location>
        <begin position="13"/>
        <end position="33"/>
    </location>
</feature>
<dbReference type="AlphaFoldDB" id="A0A2B7XDQ1"/>
<evidence type="ECO:0000313" key="3">
    <source>
        <dbReference type="Proteomes" id="UP000224080"/>
    </source>
</evidence>
<organism evidence="2 3">
    <name type="scientific">Blastomyces parvus</name>
    <dbReference type="NCBI Taxonomy" id="2060905"/>
    <lineage>
        <taxon>Eukaryota</taxon>
        <taxon>Fungi</taxon>
        <taxon>Dikarya</taxon>
        <taxon>Ascomycota</taxon>
        <taxon>Pezizomycotina</taxon>
        <taxon>Eurotiomycetes</taxon>
        <taxon>Eurotiomycetidae</taxon>
        <taxon>Onygenales</taxon>
        <taxon>Ajellomycetaceae</taxon>
        <taxon>Blastomyces</taxon>
    </lineage>
</organism>
<sequence>MAAAQPAGGAPPAGYPGGPPPAGGAPRPGPPGAFPGQSPQYQAYPGPQTPTPPPAVSKSQFAAPR</sequence>
<dbReference type="Proteomes" id="UP000224080">
    <property type="component" value="Unassembled WGS sequence"/>
</dbReference>
<feature type="region of interest" description="Disordered" evidence="1">
    <location>
        <begin position="1"/>
        <end position="65"/>
    </location>
</feature>